<dbReference type="PANTHER" id="PTHR24421:SF63">
    <property type="entry name" value="SENSOR HISTIDINE KINASE DESK"/>
    <property type="match status" value="1"/>
</dbReference>
<organism evidence="6 7">
    <name type="scientific">Nonomuraea endophytica</name>
    <dbReference type="NCBI Taxonomy" id="714136"/>
    <lineage>
        <taxon>Bacteria</taxon>
        <taxon>Bacillati</taxon>
        <taxon>Actinomycetota</taxon>
        <taxon>Actinomycetes</taxon>
        <taxon>Streptosporangiales</taxon>
        <taxon>Streptosporangiaceae</taxon>
        <taxon>Nonomuraea</taxon>
    </lineage>
</organism>
<dbReference type="Gene3D" id="6.10.250.2870">
    <property type="match status" value="1"/>
</dbReference>
<keyword evidence="3" id="KW-0902">Two-component regulatory system</keyword>
<evidence type="ECO:0000259" key="5">
    <source>
        <dbReference type="Pfam" id="PF07730"/>
    </source>
</evidence>
<keyword evidence="4" id="KW-1133">Transmembrane helix</keyword>
<feature type="transmembrane region" description="Helical" evidence="4">
    <location>
        <begin position="433"/>
        <end position="450"/>
    </location>
</feature>
<dbReference type="Pfam" id="PF07730">
    <property type="entry name" value="HisKA_3"/>
    <property type="match status" value="1"/>
</dbReference>
<feature type="domain" description="Signal transduction histidine kinase subgroup 3 dimerisation and phosphoacceptor" evidence="5">
    <location>
        <begin position="474"/>
        <end position="529"/>
    </location>
</feature>
<dbReference type="Gene3D" id="3.30.565.10">
    <property type="entry name" value="Histidine kinase-like ATPase, C-terminal domain"/>
    <property type="match status" value="1"/>
</dbReference>
<evidence type="ECO:0000256" key="1">
    <source>
        <dbReference type="ARBA" id="ARBA00022679"/>
    </source>
</evidence>
<dbReference type="PANTHER" id="PTHR24421">
    <property type="entry name" value="NITRATE/NITRITE SENSOR PROTEIN NARX-RELATED"/>
    <property type="match status" value="1"/>
</dbReference>
<keyword evidence="1" id="KW-0808">Transferase</keyword>
<reference evidence="6 7" key="1">
    <citation type="submission" date="2020-08" db="EMBL/GenBank/DDBJ databases">
        <title>Genomic Encyclopedia of Type Strains, Phase IV (KMG-IV): sequencing the most valuable type-strain genomes for metagenomic binning, comparative biology and taxonomic classification.</title>
        <authorList>
            <person name="Goeker M."/>
        </authorList>
    </citation>
    <scope>NUCLEOTIDE SEQUENCE [LARGE SCALE GENOMIC DNA]</scope>
    <source>
        <strain evidence="6 7">DSM 45385</strain>
    </source>
</reference>
<evidence type="ECO:0000256" key="3">
    <source>
        <dbReference type="ARBA" id="ARBA00023012"/>
    </source>
</evidence>
<feature type="transmembrane region" description="Helical" evidence="4">
    <location>
        <begin position="342"/>
        <end position="361"/>
    </location>
</feature>
<sequence length="690" mass="71488">MAKRAWILVIAALASFASIYVAAGSWLAVVVCVAQMAFVRWRHWPILAVVVLSSYAAVLGFGTSVGILGFAGGALLLTRLRPLAVLVVGSAAVLGNADGAISAMLISLVVYGLTTLIRQVEEITATRLALAMSAAAEERLRIAAELNQGLGRALATIAAGAHAGDPQAETARASLAEARAAAAGYRAMSLAPEITTARAMLSSAGIAAEVRVGHEEPLGPAGALLAAVLREAVTDVLRQAAASLCVIETAWANGRVSLRVTSDGARTADDAFLDDLPARVEEAGGRLVTRLTDEGRLSVEATLPDLGRPRADNDSYRLSMVLAGAVVLGFVAKGLMQTPAHLLAPAAALLAAIVALQLTSVKGRHMGRLAVLTALTYLPLPLLGRSWLGVLGFLAGPVLLSFSWRVAVPLAGLVAASAGVAGHLLGLPVPAQVNYTLSTLVTAMVLYGLIKLAQIIKESRDSRDALARAAVVEERLRAARDLHDLLGHSLAAILIKCELARRLGNPESELRDIAELAERAQADLRSVSGDHLDLALPAEAGNARAVLTAAGIEVAVELSHPPLPAAAETVLSTVLREAVTNVLRHSTARHCTVTTTTDGHQVRLRVRNDGVNDGPIRRGSAGIGNLTTRLAALGGTLSTTREDGWFTLEAALPSDPAGLARDADGVGAVAGVELGHDRRQVVADGARGQV</sequence>
<dbReference type="AlphaFoldDB" id="A0A7W8EIG8"/>
<dbReference type="Proteomes" id="UP000568380">
    <property type="component" value="Unassembled WGS sequence"/>
</dbReference>
<dbReference type="EMBL" id="JACHIN010000012">
    <property type="protein sequence ID" value="MBB5082015.1"/>
    <property type="molecule type" value="Genomic_DNA"/>
</dbReference>
<keyword evidence="4" id="KW-0812">Transmembrane</keyword>
<feature type="transmembrane region" description="Helical" evidence="4">
    <location>
        <begin position="46"/>
        <end position="71"/>
    </location>
</feature>
<feature type="transmembrane region" description="Helical" evidence="4">
    <location>
        <begin position="6"/>
        <end position="34"/>
    </location>
</feature>
<dbReference type="GO" id="GO:0016020">
    <property type="term" value="C:membrane"/>
    <property type="evidence" value="ECO:0007669"/>
    <property type="project" value="InterPro"/>
</dbReference>
<comment type="caution">
    <text evidence="6">The sequence shown here is derived from an EMBL/GenBank/DDBJ whole genome shotgun (WGS) entry which is preliminary data.</text>
</comment>
<dbReference type="InterPro" id="IPR036890">
    <property type="entry name" value="HATPase_C_sf"/>
</dbReference>
<dbReference type="GO" id="GO:0046983">
    <property type="term" value="F:protein dimerization activity"/>
    <property type="evidence" value="ECO:0007669"/>
    <property type="project" value="InterPro"/>
</dbReference>
<evidence type="ECO:0000313" key="7">
    <source>
        <dbReference type="Proteomes" id="UP000568380"/>
    </source>
</evidence>
<feature type="transmembrane region" description="Helical" evidence="4">
    <location>
        <begin position="83"/>
        <end position="111"/>
    </location>
</feature>
<dbReference type="InterPro" id="IPR050482">
    <property type="entry name" value="Sensor_HK_TwoCompSys"/>
</dbReference>
<dbReference type="InterPro" id="IPR011712">
    <property type="entry name" value="Sig_transdc_His_kin_sub3_dim/P"/>
</dbReference>
<dbReference type="CDD" id="cd16917">
    <property type="entry name" value="HATPase_UhpB-NarQ-NarX-like"/>
    <property type="match status" value="1"/>
</dbReference>
<gene>
    <name evidence="6" type="ORF">HNR40_007510</name>
</gene>
<name>A0A7W8EIG8_9ACTN</name>
<proteinExistence type="predicted"/>
<evidence type="ECO:0000313" key="6">
    <source>
        <dbReference type="EMBL" id="MBB5082015.1"/>
    </source>
</evidence>
<dbReference type="SUPFAM" id="SSF55874">
    <property type="entry name" value="ATPase domain of HSP90 chaperone/DNA topoisomerase II/histidine kinase"/>
    <property type="match status" value="1"/>
</dbReference>
<keyword evidence="2 6" id="KW-0418">Kinase</keyword>
<evidence type="ECO:0000256" key="2">
    <source>
        <dbReference type="ARBA" id="ARBA00022777"/>
    </source>
</evidence>
<dbReference type="RefSeq" id="WP_221341303.1">
    <property type="nucleotide sequence ID" value="NZ_JACHIN010000012.1"/>
</dbReference>
<dbReference type="GO" id="GO:0000155">
    <property type="term" value="F:phosphorelay sensor kinase activity"/>
    <property type="evidence" value="ECO:0007669"/>
    <property type="project" value="InterPro"/>
</dbReference>
<dbReference type="Gene3D" id="1.20.5.1930">
    <property type="match status" value="1"/>
</dbReference>
<keyword evidence="7" id="KW-1185">Reference proteome</keyword>
<accession>A0A7W8EIG8</accession>
<feature type="transmembrane region" description="Helical" evidence="4">
    <location>
        <begin position="406"/>
        <end position="426"/>
    </location>
</feature>
<evidence type="ECO:0000256" key="4">
    <source>
        <dbReference type="SAM" id="Phobius"/>
    </source>
</evidence>
<protein>
    <submittedName>
        <fullName evidence="6">Signal transduction histidine kinase</fullName>
    </submittedName>
</protein>
<keyword evidence="4" id="KW-0472">Membrane</keyword>